<comment type="caution">
    <text evidence="1">The sequence shown here is derived from an EMBL/GenBank/DDBJ whole genome shotgun (WGS) entry which is preliminary data.</text>
</comment>
<name>A0A835GVP0_9MAGN</name>
<evidence type="ECO:0000313" key="1">
    <source>
        <dbReference type="EMBL" id="KAF9586818.1"/>
    </source>
</evidence>
<proteinExistence type="predicted"/>
<evidence type="ECO:0000313" key="2">
    <source>
        <dbReference type="Proteomes" id="UP000631114"/>
    </source>
</evidence>
<gene>
    <name evidence="1" type="ORF">IFM89_039964</name>
</gene>
<keyword evidence="2" id="KW-1185">Reference proteome</keyword>
<protein>
    <submittedName>
        <fullName evidence="1">Uncharacterized protein</fullName>
    </submittedName>
</protein>
<sequence>MVVGGKPVSVSFPTLGSASPLQREVKRDGLPTLRERIIVKSFTVGHVSARPARDGRAQLLILRNSELSYEQRSGAINKKEELLEQAKLMSPFSLSRPVGFPFSAVFFGVKLGSDRSSLVMYEQIDRPPDIMELGEPAADYFDRTDRGVLFLSRIVNKETSVCFTTGSASTRSTYATIRFLLCLQGVTHGTSSATPEAEVPVQSFRQATINEPSLSPIANLAGVSRIARSGRCYISEEVERKRKGSCGLP</sequence>
<dbReference type="EMBL" id="JADFTS010000091">
    <property type="protein sequence ID" value="KAF9586818.1"/>
    <property type="molecule type" value="Genomic_DNA"/>
</dbReference>
<dbReference type="AlphaFoldDB" id="A0A835GVP0"/>
<dbReference type="OrthoDB" id="10663772at2759"/>
<organism evidence="1 2">
    <name type="scientific">Coptis chinensis</name>
    <dbReference type="NCBI Taxonomy" id="261450"/>
    <lineage>
        <taxon>Eukaryota</taxon>
        <taxon>Viridiplantae</taxon>
        <taxon>Streptophyta</taxon>
        <taxon>Embryophyta</taxon>
        <taxon>Tracheophyta</taxon>
        <taxon>Spermatophyta</taxon>
        <taxon>Magnoliopsida</taxon>
        <taxon>Ranunculales</taxon>
        <taxon>Ranunculaceae</taxon>
        <taxon>Coptidoideae</taxon>
        <taxon>Coptis</taxon>
    </lineage>
</organism>
<reference evidence="1 2" key="1">
    <citation type="submission" date="2020-10" db="EMBL/GenBank/DDBJ databases">
        <title>The Coptis chinensis genome and diversification of protoberbering-type alkaloids.</title>
        <authorList>
            <person name="Wang B."/>
            <person name="Shu S."/>
            <person name="Song C."/>
            <person name="Liu Y."/>
        </authorList>
    </citation>
    <scope>NUCLEOTIDE SEQUENCE [LARGE SCALE GENOMIC DNA]</scope>
    <source>
        <strain evidence="1">HL-2020</strain>
        <tissue evidence="1">Leaf</tissue>
    </source>
</reference>
<accession>A0A835GVP0</accession>
<dbReference type="Proteomes" id="UP000631114">
    <property type="component" value="Unassembled WGS sequence"/>
</dbReference>